<evidence type="ECO:0000256" key="4">
    <source>
        <dbReference type="ARBA" id="ARBA00022989"/>
    </source>
</evidence>
<evidence type="ECO:0000256" key="5">
    <source>
        <dbReference type="ARBA" id="ARBA00023136"/>
    </source>
</evidence>
<feature type="transmembrane region" description="Helical" evidence="6">
    <location>
        <begin position="273"/>
        <end position="294"/>
    </location>
</feature>
<evidence type="ECO:0000313" key="8">
    <source>
        <dbReference type="Proteomes" id="UP001500102"/>
    </source>
</evidence>
<evidence type="ECO:0000313" key="7">
    <source>
        <dbReference type="EMBL" id="GAA2125398.1"/>
    </source>
</evidence>
<evidence type="ECO:0000256" key="6">
    <source>
        <dbReference type="SAM" id="Phobius"/>
    </source>
</evidence>
<feature type="transmembrane region" description="Helical" evidence="6">
    <location>
        <begin position="406"/>
        <end position="428"/>
    </location>
</feature>
<dbReference type="RefSeq" id="WP_254788267.1">
    <property type="nucleotide sequence ID" value="NZ_BAAAQB010000005.1"/>
</dbReference>
<name>A0ABP5K6G8_9MICC</name>
<dbReference type="EMBL" id="BAAAQB010000005">
    <property type="protein sequence ID" value="GAA2125398.1"/>
    <property type="molecule type" value="Genomic_DNA"/>
</dbReference>
<sequence>MSQTIGREDGITTAHDVVDPAGSKHGITGKGLKGGQLGLLAVVVLGISSVAPAYSLTSSLGPAVGAVGLQLPAIFIVAFIPMILVAFAYRELNADSPDSGTTFTWATKAFGPFVGWMGGWGLLAANIIVLSNLAGVAVDFFYLFLAQMFNNPDLADLTSNTAVNIITCLVFVALAVWVSYRGLHATKLVQYTMVGFQVLVLGIFVVMALTHAASGDAGTSIAFSWDWFNPLKIGSFEQFTAGMSLAVFVYWGWDVCLTVNEETKGGKGTAGRAGTTTAVAVLALYLVAIVATMMVAGTGTDGIGLNNPDNQSNIFAALASPVMGPLAILMSLAVLSGTASSLQSTMASPARSLLAMGHYGALPPRFATVSKRFGSPGYATILAGVISGGFYAVMKVVSENVLNDTIMALGLMICFYYGLTAFACTWYFRHSLFSSVRNFFMRLLFPVVGGLVLTVVFFQTAVDSWSPEFGSGSEVFGVGLVFILGIGILALGVVVMLLASKKHPGFFRGETIRKDTPALVVPE</sequence>
<evidence type="ECO:0000256" key="3">
    <source>
        <dbReference type="ARBA" id="ARBA00022692"/>
    </source>
</evidence>
<feature type="transmembrane region" description="Helical" evidence="6">
    <location>
        <begin position="120"/>
        <end position="142"/>
    </location>
</feature>
<accession>A0ABP5K6G8</accession>
<organism evidence="7 8">
    <name type="scientific">Arthrobacter humicola</name>
    <dbReference type="NCBI Taxonomy" id="409291"/>
    <lineage>
        <taxon>Bacteria</taxon>
        <taxon>Bacillati</taxon>
        <taxon>Actinomycetota</taxon>
        <taxon>Actinomycetes</taxon>
        <taxon>Micrococcales</taxon>
        <taxon>Micrococcaceae</taxon>
        <taxon>Arthrobacter</taxon>
    </lineage>
</organism>
<keyword evidence="8" id="KW-1185">Reference proteome</keyword>
<feature type="transmembrane region" description="Helical" evidence="6">
    <location>
        <begin position="375"/>
        <end position="394"/>
    </location>
</feature>
<keyword evidence="5 6" id="KW-0472">Membrane</keyword>
<feature type="transmembrane region" description="Helical" evidence="6">
    <location>
        <begin position="69"/>
        <end position="89"/>
    </location>
</feature>
<feature type="transmembrane region" description="Helical" evidence="6">
    <location>
        <begin position="192"/>
        <end position="213"/>
    </location>
</feature>
<evidence type="ECO:0000256" key="1">
    <source>
        <dbReference type="ARBA" id="ARBA00004651"/>
    </source>
</evidence>
<dbReference type="Proteomes" id="UP001500102">
    <property type="component" value="Unassembled WGS sequence"/>
</dbReference>
<dbReference type="Gene3D" id="1.20.1740.10">
    <property type="entry name" value="Amino acid/polyamine transporter I"/>
    <property type="match status" value="1"/>
</dbReference>
<dbReference type="PANTHER" id="PTHR42770">
    <property type="entry name" value="AMINO ACID TRANSPORTER-RELATED"/>
    <property type="match status" value="1"/>
</dbReference>
<dbReference type="PIRSF" id="PIRSF006060">
    <property type="entry name" value="AA_transporter"/>
    <property type="match status" value="1"/>
</dbReference>
<dbReference type="InterPro" id="IPR002293">
    <property type="entry name" value="AA/rel_permease1"/>
</dbReference>
<protein>
    <submittedName>
        <fullName evidence="7">APC family permease</fullName>
    </submittedName>
</protein>
<comment type="subcellular location">
    <subcellularLocation>
        <location evidence="1">Cell membrane</location>
        <topology evidence="1">Multi-pass membrane protein</topology>
    </subcellularLocation>
</comment>
<feature type="transmembrane region" description="Helical" evidence="6">
    <location>
        <begin position="37"/>
        <end position="57"/>
    </location>
</feature>
<dbReference type="Pfam" id="PF13520">
    <property type="entry name" value="AA_permease_2"/>
    <property type="match status" value="1"/>
</dbReference>
<proteinExistence type="predicted"/>
<comment type="caution">
    <text evidence="7">The sequence shown here is derived from an EMBL/GenBank/DDBJ whole genome shotgun (WGS) entry which is preliminary data.</text>
</comment>
<keyword evidence="2" id="KW-1003">Cell membrane</keyword>
<dbReference type="PANTHER" id="PTHR42770:SF16">
    <property type="entry name" value="AMINO ACID PERMEASE"/>
    <property type="match status" value="1"/>
</dbReference>
<feature type="transmembrane region" description="Helical" evidence="6">
    <location>
        <begin position="233"/>
        <end position="253"/>
    </location>
</feature>
<gene>
    <name evidence="7" type="ORF">GCM10009825_01670</name>
</gene>
<feature type="transmembrane region" description="Helical" evidence="6">
    <location>
        <begin position="162"/>
        <end position="180"/>
    </location>
</feature>
<feature type="transmembrane region" description="Helical" evidence="6">
    <location>
        <begin position="440"/>
        <end position="458"/>
    </location>
</feature>
<keyword evidence="4 6" id="KW-1133">Transmembrane helix</keyword>
<feature type="transmembrane region" description="Helical" evidence="6">
    <location>
        <begin position="314"/>
        <end position="335"/>
    </location>
</feature>
<evidence type="ECO:0000256" key="2">
    <source>
        <dbReference type="ARBA" id="ARBA00022475"/>
    </source>
</evidence>
<feature type="transmembrane region" description="Helical" evidence="6">
    <location>
        <begin position="478"/>
        <end position="499"/>
    </location>
</feature>
<reference evidence="8" key="1">
    <citation type="journal article" date="2019" name="Int. J. Syst. Evol. Microbiol.">
        <title>The Global Catalogue of Microorganisms (GCM) 10K type strain sequencing project: providing services to taxonomists for standard genome sequencing and annotation.</title>
        <authorList>
            <consortium name="The Broad Institute Genomics Platform"/>
            <consortium name="The Broad Institute Genome Sequencing Center for Infectious Disease"/>
            <person name="Wu L."/>
            <person name="Ma J."/>
        </authorList>
    </citation>
    <scope>NUCLEOTIDE SEQUENCE [LARGE SCALE GENOMIC DNA]</scope>
    <source>
        <strain evidence="8">JCM 15921</strain>
    </source>
</reference>
<keyword evidence="3 6" id="KW-0812">Transmembrane</keyword>
<dbReference type="InterPro" id="IPR050367">
    <property type="entry name" value="APC_superfamily"/>
</dbReference>